<dbReference type="RefSeq" id="WP_213985531.1">
    <property type="nucleotide sequence ID" value="NZ_JAFMNX010000003.1"/>
</dbReference>
<dbReference type="SUPFAM" id="SSF53383">
    <property type="entry name" value="PLP-dependent transferases"/>
    <property type="match status" value="1"/>
</dbReference>
<sequence length="498" mass="54586">MSHRNDAALWSGLFRISADSGQTLQAQIRQAIVAAILDRQIAASMPLPSCRILADKLGVARGTVVIAFQQLVDQGFLVARERRGHFVNPQVLATPGKPAAKTDIAPSGINWKARRRVAASDMPRPLKRDNWIASTYPFVYGQFDPNLFPTAEWRECNRMALAVLEIRNWASDVVDRDDPLLIEQIQARLLPRKGIFANPDEIIVTLGAQNALYMLATLLMGKGSRVAMENPGYPDARAIFTLAGAAIDPVPVDANGLVVSDIPDDSGFVFTTPSHHCPTMVPMTQERRQALIASAIANDQIIIEDGYDSQLVDQAPQQALKSLDRSGRVVYVGSMSKTLAPGLRLGYIVASADLIAELRALRRFMMRHPPANNQRAVALFLSLGHHEALVRRMSNAYEERRQRLVQATSTFLPDWQTHDPAGGTSVWLEGPGDTDTRAVAEAAAQRSVLVEPGDRFFVGENKPKRFMRLGISSIGLQQIEPGIRELAAATVGRRQVAA</sequence>
<gene>
    <name evidence="7" type="ORF">JYU29_14655</name>
</gene>
<proteinExistence type="inferred from homology"/>
<reference evidence="7 8" key="1">
    <citation type="submission" date="2021-03" db="EMBL/GenBank/DDBJ databases">
        <title>Tianweitania aestuarii sp. nov., isolated from a tidal flat.</title>
        <authorList>
            <person name="Park S."/>
            <person name="Yoon J.-H."/>
        </authorList>
    </citation>
    <scope>NUCLEOTIDE SEQUENCE [LARGE SCALE GENOMIC DNA]</scope>
    <source>
        <strain evidence="7 8">BSSL-BM11</strain>
    </source>
</reference>
<evidence type="ECO:0000256" key="2">
    <source>
        <dbReference type="ARBA" id="ARBA00022898"/>
    </source>
</evidence>
<dbReference type="CDD" id="cd00609">
    <property type="entry name" value="AAT_like"/>
    <property type="match status" value="1"/>
</dbReference>
<keyword evidence="3" id="KW-0805">Transcription regulation</keyword>
<dbReference type="PANTHER" id="PTHR46577">
    <property type="entry name" value="HTH-TYPE TRANSCRIPTIONAL REGULATORY PROTEIN GABR"/>
    <property type="match status" value="1"/>
</dbReference>
<evidence type="ECO:0000256" key="1">
    <source>
        <dbReference type="ARBA" id="ARBA00005384"/>
    </source>
</evidence>
<feature type="domain" description="HTH gntR-type" evidence="6">
    <location>
        <begin position="22"/>
        <end position="90"/>
    </location>
</feature>
<evidence type="ECO:0000256" key="5">
    <source>
        <dbReference type="ARBA" id="ARBA00023163"/>
    </source>
</evidence>
<organism evidence="7 8">
    <name type="scientific">Tianweitania aestuarii</name>
    <dbReference type="NCBI Taxonomy" id="2814886"/>
    <lineage>
        <taxon>Bacteria</taxon>
        <taxon>Pseudomonadati</taxon>
        <taxon>Pseudomonadota</taxon>
        <taxon>Alphaproteobacteria</taxon>
        <taxon>Hyphomicrobiales</taxon>
        <taxon>Phyllobacteriaceae</taxon>
        <taxon>Tianweitania</taxon>
    </lineage>
</organism>
<dbReference type="SUPFAM" id="SSF46785">
    <property type="entry name" value="Winged helix' DNA-binding domain"/>
    <property type="match status" value="1"/>
</dbReference>
<dbReference type="Pfam" id="PF00392">
    <property type="entry name" value="GntR"/>
    <property type="match status" value="1"/>
</dbReference>
<keyword evidence="2" id="KW-0663">Pyridoxal phosphate</keyword>
<dbReference type="Proteomes" id="UP001297272">
    <property type="component" value="Unassembled WGS sequence"/>
</dbReference>
<dbReference type="InterPro" id="IPR004839">
    <property type="entry name" value="Aminotransferase_I/II_large"/>
</dbReference>
<comment type="similarity">
    <text evidence="1">In the C-terminal section; belongs to the class-I pyridoxal-phosphate-dependent aminotransferase family.</text>
</comment>
<protein>
    <submittedName>
        <fullName evidence="7">PLP-dependent aminotransferase family protein</fullName>
    </submittedName>
</protein>
<evidence type="ECO:0000259" key="6">
    <source>
        <dbReference type="PROSITE" id="PS50949"/>
    </source>
</evidence>
<keyword evidence="7" id="KW-0032">Aminotransferase</keyword>
<keyword evidence="4" id="KW-0238">DNA-binding</keyword>
<dbReference type="InterPro" id="IPR015424">
    <property type="entry name" value="PyrdxlP-dep_Trfase"/>
</dbReference>
<accession>A0ABS5RY14</accession>
<dbReference type="Gene3D" id="3.40.640.10">
    <property type="entry name" value="Type I PLP-dependent aspartate aminotransferase-like (Major domain)"/>
    <property type="match status" value="1"/>
</dbReference>
<dbReference type="GO" id="GO:0008483">
    <property type="term" value="F:transaminase activity"/>
    <property type="evidence" value="ECO:0007669"/>
    <property type="project" value="UniProtKB-KW"/>
</dbReference>
<dbReference type="CDD" id="cd07377">
    <property type="entry name" value="WHTH_GntR"/>
    <property type="match status" value="1"/>
</dbReference>
<dbReference type="InterPro" id="IPR051446">
    <property type="entry name" value="HTH_trans_reg/aminotransferase"/>
</dbReference>
<dbReference type="InterPro" id="IPR000524">
    <property type="entry name" value="Tscrpt_reg_HTH_GntR"/>
</dbReference>
<evidence type="ECO:0000256" key="3">
    <source>
        <dbReference type="ARBA" id="ARBA00023015"/>
    </source>
</evidence>
<comment type="caution">
    <text evidence="7">The sequence shown here is derived from an EMBL/GenBank/DDBJ whole genome shotgun (WGS) entry which is preliminary data.</text>
</comment>
<dbReference type="Gene3D" id="1.10.10.10">
    <property type="entry name" value="Winged helix-like DNA-binding domain superfamily/Winged helix DNA-binding domain"/>
    <property type="match status" value="1"/>
</dbReference>
<dbReference type="Pfam" id="PF00155">
    <property type="entry name" value="Aminotran_1_2"/>
    <property type="match status" value="1"/>
</dbReference>
<keyword evidence="7" id="KW-0808">Transferase</keyword>
<evidence type="ECO:0000256" key="4">
    <source>
        <dbReference type="ARBA" id="ARBA00023125"/>
    </source>
</evidence>
<keyword evidence="8" id="KW-1185">Reference proteome</keyword>
<dbReference type="InterPro" id="IPR015421">
    <property type="entry name" value="PyrdxlP-dep_Trfase_major"/>
</dbReference>
<dbReference type="PANTHER" id="PTHR46577:SF1">
    <property type="entry name" value="HTH-TYPE TRANSCRIPTIONAL REGULATORY PROTEIN GABR"/>
    <property type="match status" value="1"/>
</dbReference>
<dbReference type="SMART" id="SM00345">
    <property type="entry name" value="HTH_GNTR"/>
    <property type="match status" value="1"/>
</dbReference>
<keyword evidence="5" id="KW-0804">Transcription</keyword>
<dbReference type="InterPro" id="IPR036388">
    <property type="entry name" value="WH-like_DNA-bd_sf"/>
</dbReference>
<dbReference type="EMBL" id="JAFMNX010000003">
    <property type="protein sequence ID" value="MBS9721929.1"/>
    <property type="molecule type" value="Genomic_DNA"/>
</dbReference>
<name>A0ABS5RY14_9HYPH</name>
<dbReference type="PROSITE" id="PS50949">
    <property type="entry name" value="HTH_GNTR"/>
    <property type="match status" value="1"/>
</dbReference>
<evidence type="ECO:0000313" key="7">
    <source>
        <dbReference type="EMBL" id="MBS9721929.1"/>
    </source>
</evidence>
<evidence type="ECO:0000313" key="8">
    <source>
        <dbReference type="Proteomes" id="UP001297272"/>
    </source>
</evidence>
<dbReference type="InterPro" id="IPR036390">
    <property type="entry name" value="WH_DNA-bd_sf"/>
</dbReference>